<name>A0A5B7IUA5_PORTR</name>
<organism evidence="1 2">
    <name type="scientific">Portunus trituberculatus</name>
    <name type="common">Swimming crab</name>
    <name type="synonym">Neptunus trituberculatus</name>
    <dbReference type="NCBI Taxonomy" id="210409"/>
    <lineage>
        <taxon>Eukaryota</taxon>
        <taxon>Metazoa</taxon>
        <taxon>Ecdysozoa</taxon>
        <taxon>Arthropoda</taxon>
        <taxon>Crustacea</taxon>
        <taxon>Multicrustacea</taxon>
        <taxon>Malacostraca</taxon>
        <taxon>Eumalacostraca</taxon>
        <taxon>Eucarida</taxon>
        <taxon>Decapoda</taxon>
        <taxon>Pleocyemata</taxon>
        <taxon>Brachyura</taxon>
        <taxon>Eubrachyura</taxon>
        <taxon>Portunoidea</taxon>
        <taxon>Portunidae</taxon>
        <taxon>Portuninae</taxon>
        <taxon>Portunus</taxon>
    </lineage>
</organism>
<evidence type="ECO:0000313" key="1">
    <source>
        <dbReference type="EMBL" id="MPC83784.1"/>
    </source>
</evidence>
<protein>
    <submittedName>
        <fullName evidence="1">Uncharacterized protein</fullName>
    </submittedName>
</protein>
<reference evidence="1 2" key="1">
    <citation type="submission" date="2019-05" db="EMBL/GenBank/DDBJ databases">
        <title>Another draft genome of Portunus trituberculatus and its Hox gene families provides insights of decapod evolution.</title>
        <authorList>
            <person name="Jeong J.-H."/>
            <person name="Song I."/>
            <person name="Kim S."/>
            <person name="Choi T."/>
            <person name="Kim D."/>
            <person name="Ryu S."/>
            <person name="Kim W."/>
        </authorList>
    </citation>
    <scope>NUCLEOTIDE SEQUENCE [LARGE SCALE GENOMIC DNA]</scope>
    <source>
        <tissue evidence="1">Muscle</tissue>
    </source>
</reference>
<sequence>MLRSESTEMDVCGQQVRAGHAKGVFNFFVISVSLDKTKIWNPPPCCLGQMEEEALRSDIVTEDYLNSIHSRRLQVHDNNSWI</sequence>
<accession>A0A5B7IUA5</accession>
<gene>
    <name evidence="1" type="ORF">E2C01_078500</name>
</gene>
<dbReference type="EMBL" id="VSRR010063487">
    <property type="protein sequence ID" value="MPC83784.1"/>
    <property type="molecule type" value="Genomic_DNA"/>
</dbReference>
<comment type="caution">
    <text evidence="1">The sequence shown here is derived from an EMBL/GenBank/DDBJ whole genome shotgun (WGS) entry which is preliminary data.</text>
</comment>
<proteinExistence type="predicted"/>
<keyword evidence="2" id="KW-1185">Reference proteome</keyword>
<dbReference type="AlphaFoldDB" id="A0A5B7IUA5"/>
<dbReference type="Proteomes" id="UP000324222">
    <property type="component" value="Unassembled WGS sequence"/>
</dbReference>
<evidence type="ECO:0000313" key="2">
    <source>
        <dbReference type="Proteomes" id="UP000324222"/>
    </source>
</evidence>